<reference evidence="2" key="2">
    <citation type="journal article" date="2015" name="Fish Shellfish Immunol.">
        <title>Early steps in the European eel (Anguilla anguilla)-Vibrio vulnificus interaction in the gills: Role of the RtxA13 toxin.</title>
        <authorList>
            <person name="Callol A."/>
            <person name="Pajuelo D."/>
            <person name="Ebbesson L."/>
            <person name="Teles M."/>
            <person name="MacKenzie S."/>
            <person name="Amaro C."/>
        </authorList>
    </citation>
    <scope>NUCLEOTIDE SEQUENCE</scope>
</reference>
<dbReference type="AlphaFoldDB" id="A0A0E9PL38"/>
<reference evidence="2" key="1">
    <citation type="submission" date="2014-11" db="EMBL/GenBank/DDBJ databases">
        <authorList>
            <person name="Amaro Gonzalez C."/>
        </authorList>
    </citation>
    <scope>NUCLEOTIDE SEQUENCE</scope>
</reference>
<dbReference type="EMBL" id="GBXM01103241">
    <property type="protein sequence ID" value="JAH05336.1"/>
    <property type="molecule type" value="Transcribed_RNA"/>
</dbReference>
<protein>
    <submittedName>
        <fullName evidence="2">Uncharacterized protein</fullName>
    </submittedName>
</protein>
<organism evidence="2">
    <name type="scientific">Anguilla anguilla</name>
    <name type="common">European freshwater eel</name>
    <name type="synonym">Muraena anguilla</name>
    <dbReference type="NCBI Taxonomy" id="7936"/>
    <lineage>
        <taxon>Eukaryota</taxon>
        <taxon>Metazoa</taxon>
        <taxon>Chordata</taxon>
        <taxon>Craniata</taxon>
        <taxon>Vertebrata</taxon>
        <taxon>Euteleostomi</taxon>
        <taxon>Actinopterygii</taxon>
        <taxon>Neopterygii</taxon>
        <taxon>Teleostei</taxon>
        <taxon>Anguilliformes</taxon>
        <taxon>Anguillidae</taxon>
        <taxon>Anguilla</taxon>
    </lineage>
</organism>
<evidence type="ECO:0000256" key="1">
    <source>
        <dbReference type="SAM" id="MobiDB-lite"/>
    </source>
</evidence>
<sequence length="106" mass="11349">MASIHEGVSCSVQQACGDALSPHQTEHPDPANAANGRLWRGGAAPGPVVVHEVLFGHVLGTFWLLQYPVGLSDVFGDQAADNHLVRVHKQVRFSLAGTTERDLLKS</sequence>
<accession>A0A0E9PL38</accession>
<evidence type="ECO:0000313" key="2">
    <source>
        <dbReference type="EMBL" id="JAH05336.1"/>
    </source>
</evidence>
<name>A0A0E9PL38_ANGAN</name>
<feature type="region of interest" description="Disordered" evidence="1">
    <location>
        <begin position="18"/>
        <end position="38"/>
    </location>
</feature>
<proteinExistence type="predicted"/>